<evidence type="ECO:0000256" key="8">
    <source>
        <dbReference type="ARBA" id="ARBA00022927"/>
    </source>
</evidence>
<dbReference type="InterPro" id="IPR019150">
    <property type="entry name" value="Vesicle_transport_protein_Use1"/>
</dbReference>
<evidence type="ECO:0000256" key="6">
    <source>
        <dbReference type="ARBA" id="ARBA00022824"/>
    </source>
</evidence>
<name>A0A0K8TTI2_TABBR</name>
<evidence type="ECO:0000256" key="3">
    <source>
        <dbReference type="ARBA" id="ARBA00015843"/>
    </source>
</evidence>
<dbReference type="GO" id="GO:0005484">
    <property type="term" value="F:SNAP receptor activity"/>
    <property type="evidence" value="ECO:0007669"/>
    <property type="project" value="TreeGrafter"/>
</dbReference>
<dbReference type="GO" id="GO:0031201">
    <property type="term" value="C:SNARE complex"/>
    <property type="evidence" value="ECO:0007669"/>
    <property type="project" value="TreeGrafter"/>
</dbReference>
<evidence type="ECO:0000313" key="14">
    <source>
        <dbReference type="EMBL" id="JAI17245.1"/>
    </source>
</evidence>
<feature type="coiled-coil region" evidence="12">
    <location>
        <begin position="2"/>
        <end position="49"/>
    </location>
</feature>
<evidence type="ECO:0000256" key="2">
    <source>
        <dbReference type="ARBA" id="ARBA00007891"/>
    </source>
</evidence>
<protein>
    <recommendedName>
        <fullName evidence="3">Vesicle transport protein USE1</fullName>
    </recommendedName>
    <alternativeName>
        <fullName evidence="11">USE1-like protein</fullName>
    </alternativeName>
</protein>
<feature type="transmembrane region" description="Helical" evidence="13">
    <location>
        <begin position="204"/>
        <end position="223"/>
    </location>
</feature>
<dbReference type="GO" id="GO:0005789">
    <property type="term" value="C:endoplasmic reticulum membrane"/>
    <property type="evidence" value="ECO:0007669"/>
    <property type="project" value="UniProtKB-SubCell"/>
</dbReference>
<comment type="subcellular location">
    <subcellularLocation>
        <location evidence="1">Endoplasmic reticulum membrane</location>
        <topology evidence="1">Single-pass type IV membrane protein</topology>
    </subcellularLocation>
</comment>
<evidence type="ECO:0000256" key="11">
    <source>
        <dbReference type="ARBA" id="ARBA00032711"/>
    </source>
</evidence>
<sequence length="230" mass="27451">MVSKLEINIRSLMSNCEELVSEEENFWRLRKYIKSLNTMIQELQETEDDNTNISQYKNRLESLKTTTNFVESPPNQRRLKSKIKERTTGEDVLKEMNQLQESKYYLDLRKELMNDDNLRLRKPQNEENMGQAMKYFTDQQEKITEDMLALTRSLKEQTETANKIIKRDTEIVTKSTQISENNIGSLSKEAEKLQDHSRRAWKCWMWLMIGLVMVIFIFMVLFMKIMKKRA</sequence>
<keyword evidence="7" id="KW-0931">ER-Golgi transport</keyword>
<keyword evidence="8" id="KW-0653">Protein transport</keyword>
<keyword evidence="4" id="KW-0813">Transport</keyword>
<dbReference type="AlphaFoldDB" id="A0A0K8TTI2"/>
<proteinExistence type="evidence at transcript level"/>
<dbReference type="GO" id="GO:0015031">
    <property type="term" value="P:protein transport"/>
    <property type="evidence" value="ECO:0007669"/>
    <property type="project" value="UniProtKB-KW"/>
</dbReference>
<reference evidence="14" key="1">
    <citation type="journal article" date="2015" name="Insect Biochem. Mol. Biol.">
        <title>An insight into the sialome of the horse fly, Tabanus bromius.</title>
        <authorList>
            <person name="Ribeiro J.M."/>
            <person name="Kazimirova M."/>
            <person name="Takac P."/>
            <person name="Andersen J.F."/>
            <person name="Francischetti I.M."/>
        </authorList>
    </citation>
    <scope>NUCLEOTIDE SEQUENCE</scope>
</reference>
<keyword evidence="5 13" id="KW-0812">Transmembrane</keyword>
<evidence type="ECO:0000256" key="12">
    <source>
        <dbReference type="SAM" id="Coils"/>
    </source>
</evidence>
<evidence type="ECO:0000256" key="9">
    <source>
        <dbReference type="ARBA" id="ARBA00022989"/>
    </source>
</evidence>
<evidence type="ECO:0000256" key="7">
    <source>
        <dbReference type="ARBA" id="ARBA00022892"/>
    </source>
</evidence>
<evidence type="ECO:0000256" key="5">
    <source>
        <dbReference type="ARBA" id="ARBA00022692"/>
    </source>
</evidence>
<evidence type="ECO:0000256" key="4">
    <source>
        <dbReference type="ARBA" id="ARBA00022448"/>
    </source>
</evidence>
<dbReference type="Pfam" id="PF09753">
    <property type="entry name" value="Use1"/>
    <property type="match status" value="1"/>
</dbReference>
<organism evidence="14">
    <name type="scientific">Tabanus bromius</name>
    <name type="common">Band-eyed brown horse fly</name>
    <dbReference type="NCBI Taxonomy" id="304241"/>
    <lineage>
        <taxon>Eukaryota</taxon>
        <taxon>Metazoa</taxon>
        <taxon>Ecdysozoa</taxon>
        <taxon>Arthropoda</taxon>
        <taxon>Hexapoda</taxon>
        <taxon>Insecta</taxon>
        <taxon>Pterygota</taxon>
        <taxon>Neoptera</taxon>
        <taxon>Endopterygota</taxon>
        <taxon>Diptera</taxon>
        <taxon>Brachycera</taxon>
        <taxon>Tabanomorpha</taxon>
        <taxon>Tabanoidea</taxon>
        <taxon>Tabanidae</taxon>
        <taxon>Tabanus</taxon>
    </lineage>
</organism>
<accession>A0A0K8TTI2</accession>
<keyword evidence="9 13" id="KW-1133">Transmembrane helix</keyword>
<evidence type="ECO:0000256" key="10">
    <source>
        <dbReference type="ARBA" id="ARBA00023136"/>
    </source>
</evidence>
<keyword evidence="12" id="KW-0175">Coiled coil</keyword>
<comment type="similarity">
    <text evidence="2">Belongs to the USE1 family.</text>
</comment>
<dbReference type="GO" id="GO:0006890">
    <property type="term" value="P:retrograde vesicle-mediated transport, Golgi to endoplasmic reticulum"/>
    <property type="evidence" value="ECO:0007669"/>
    <property type="project" value="TreeGrafter"/>
</dbReference>
<evidence type="ECO:0000256" key="13">
    <source>
        <dbReference type="SAM" id="Phobius"/>
    </source>
</evidence>
<keyword evidence="6" id="KW-0256">Endoplasmic reticulum</keyword>
<keyword evidence="10 13" id="KW-0472">Membrane</keyword>
<dbReference type="PANTHER" id="PTHR13050:SF7">
    <property type="entry name" value="VESICLE TRANSPORT PROTEIN USE1"/>
    <property type="match status" value="1"/>
</dbReference>
<dbReference type="EMBL" id="GDAI01000358">
    <property type="protein sequence ID" value="JAI17245.1"/>
    <property type="molecule type" value="mRNA"/>
</dbReference>
<evidence type="ECO:0000256" key="1">
    <source>
        <dbReference type="ARBA" id="ARBA00004163"/>
    </source>
</evidence>
<dbReference type="PANTHER" id="PTHR13050">
    <property type="entry name" value="USE1-LIKE PROTEIN"/>
    <property type="match status" value="1"/>
</dbReference>
<dbReference type="CDD" id="cd15860">
    <property type="entry name" value="SNARE_USE1"/>
    <property type="match status" value="1"/>
</dbReference>